<proteinExistence type="predicted"/>
<dbReference type="KEGG" id="pre:PCA10_34760"/>
<keyword evidence="3" id="KW-1185">Reference proteome</keyword>
<evidence type="ECO:0000313" key="3">
    <source>
        <dbReference type="Proteomes" id="UP000015503"/>
    </source>
</evidence>
<evidence type="ECO:0000313" key="2">
    <source>
        <dbReference type="EMBL" id="BAN49208.1"/>
    </source>
</evidence>
<dbReference type="EMBL" id="AP013068">
    <property type="protein sequence ID" value="BAN49208.1"/>
    <property type="molecule type" value="Genomic_DNA"/>
</dbReference>
<dbReference type="Proteomes" id="UP000015503">
    <property type="component" value="Chromosome"/>
</dbReference>
<protein>
    <submittedName>
        <fullName evidence="2">Uncharacterized protein</fullName>
    </submittedName>
</protein>
<dbReference type="AlphaFoldDB" id="S6ASZ5"/>
<organism evidence="2 3">
    <name type="scientific">Metapseudomonas resinovorans NBRC 106553</name>
    <dbReference type="NCBI Taxonomy" id="1245471"/>
    <lineage>
        <taxon>Bacteria</taxon>
        <taxon>Pseudomonadati</taxon>
        <taxon>Pseudomonadota</taxon>
        <taxon>Gammaproteobacteria</taxon>
        <taxon>Pseudomonadales</taxon>
        <taxon>Pseudomonadaceae</taxon>
        <taxon>Metapseudomonas</taxon>
    </lineage>
</organism>
<name>S6ASZ5_METRE</name>
<dbReference type="HOGENOM" id="CLU_2882571_0_0_6"/>
<feature type="compositionally biased region" description="Polar residues" evidence="1">
    <location>
        <begin position="41"/>
        <end position="51"/>
    </location>
</feature>
<sequence length="63" mass="6734">MVKGIRLQKPSPKALAAWLAGAPMARTATVTSITATAAKTQESGNQRSAQLEQRKAKRAERLS</sequence>
<feature type="region of interest" description="Disordered" evidence="1">
    <location>
        <begin position="37"/>
        <end position="63"/>
    </location>
</feature>
<reference evidence="2 3" key="1">
    <citation type="journal article" date="2013" name="Genome Announc.">
        <title>Complete Genome Sequence of the Carbazole Degrader Pseudomonas resinovorans Strain CA10 (NBRC 106553).</title>
        <authorList>
            <person name="Shintani M."/>
            <person name="Hosoyama A."/>
            <person name="Ohji S."/>
            <person name="Tsuchikane K."/>
            <person name="Takarada H."/>
            <person name="Yamazoe A."/>
            <person name="Fujita N."/>
            <person name="Nojiri H."/>
        </authorList>
    </citation>
    <scope>NUCLEOTIDE SEQUENCE [LARGE SCALE GENOMIC DNA]</scope>
    <source>
        <strain evidence="2 3">NBRC 106553</strain>
    </source>
</reference>
<gene>
    <name evidence="2" type="ORF">PCA10_34760</name>
</gene>
<accession>S6ASZ5</accession>
<evidence type="ECO:0000256" key="1">
    <source>
        <dbReference type="SAM" id="MobiDB-lite"/>
    </source>
</evidence>